<dbReference type="EMBL" id="SUKA01000003">
    <property type="protein sequence ID" value="TJY65794.1"/>
    <property type="molecule type" value="Genomic_DNA"/>
</dbReference>
<evidence type="ECO:0000313" key="3">
    <source>
        <dbReference type="Proteomes" id="UP000309872"/>
    </source>
</evidence>
<keyword evidence="1" id="KW-1133">Transmembrane helix</keyword>
<keyword evidence="1" id="KW-0812">Transmembrane</keyword>
<dbReference type="OrthoDB" id="713295at2"/>
<keyword evidence="3" id="KW-1185">Reference proteome</keyword>
<reference evidence="2 3" key="1">
    <citation type="submission" date="2019-04" db="EMBL/GenBank/DDBJ databases">
        <title>Sphingobacterium olei sp. nov., isolated from oil-contaminated soil.</title>
        <authorList>
            <person name="Liu B."/>
        </authorList>
    </citation>
    <scope>NUCLEOTIDE SEQUENCE [LARGE SCALE GENOMIC DNA]</scope>
    <source>
        <strain evidence="2 3">Y3L14</strain>
    </source>
</reference>
<name>A0A4U0H3R5_9SPHI</name>
<proteinExistence type="predicted"/>
<feature type="transmembrane region" description="Helical" evidence="1">
    <location>
        <begin position="28"/>
        <end position="50"/>
    </location>
</feature>
<dbReference type="AlphaFoldDB" id="A0A4U0H3R5"/>
<organism evidence="2 3">
    <name type="scientific">Sphingobacterium alkalisoli</name>
    <dbReference type="NCBI Taxonomy" id="1874115"/>
    <lineage>
        <taxon>Bacteria</taxon>
        <taxon>Pseudomonadati</taxon>
        <taxon>Bacteroidota</taxon>
        <taxon>Sphingobacteriia</taxon>
        <taxon>Sphingobacteriales</taxon>
        <taxon>Sphingobacteriaceae</taxon>
        <taxon>Sphingobacterium</taxon>
    </lineage>
</organism>
<keyword evidence="1" id="KW-0472">Membrane</keyword>
<evidence type="ECO:0000256" key="1">
    <source>
        <dbReference type="SAM" id="Phobius"/>
    </source>
</evidence>
<accession>A0A4U0H3R5</accession>
<dbReference type="Proteomes" id="UP000309872">
    <property type="component" value="Unassembled WGS sequence"/>
</dbReference>
<dbReference type="RefSeq" id="WP_136820923.1">
    <property type="nucleotide sequence ID" value="NZ_BMJX01000003.1"/>
</dbReference>
<protein>
    <submittedName>
        <fullName evidence="2">Uncharacterized protein</fullName>
    </submittedName>
</protein>
<evidence type="ECO:0000313" key="2">
    <source>
        <dbReference type="EMBL" id="TJY65794.1"/>
    </source>
</evidence>
<sequence>MKPLNNVQIGTLGGTICSVWASIQWGDILQTAILSAVGACVSFLVSRLLAKTIKKKHPQ</sequence>
<gene>
    <name evidence="2" type="ORF">FAZ19_11790</name>
</gene>
<comment type="caution">
    <text evidence="2">The sequence shown here is derived from an EMBL/GenBank/DDBJ whole genome shotgun (WGS) entry which is preliminary data.</text>
</comment>